<keyword evidence="4" id="KW-1185">Reference proteome</keyword>
<accession>A0A1R3RIF0</accession>
<dbReference type="OMA" id="HVLGHWD"/>
<evidence type="ECO:0000256" key="1">
    <source>
        <dbReference type="SAM" id="MobiDB-lite"/>
    </source>
</evidence>
<protein>
    <submittedName>
        <fullName evidence="3">Uncharacterized protein</fullName>
    </submittedName>
</protein>
<dbReference type="InterPro" id="IPR022185">
    <property type="entry name" value="DUF3712"/>
</dbReference>
<dbReference type="PANTHER" id="PTHR35895">
    <property type="entry name" value="CHROMOSOME 16, WHOLE GENOME SHOTGUN SEQUENCE"/>
    <property type="match status" value="1"/>
</dbReference>
<dbReference type="PANTHER" id="PTHR35895:SF2">
    <property type="match status" value="1"/>
</dbReference>
<dbReference type="STRING" id="602072.A0A1R3RIF0"/>
<dbReference type="InterPro" id="IPR046368">
    <property type="entry name" value="Tag1"/>
</dbReference>
<reference evidence="4" key="1">
    <citation type="journal article" date="2017" name="Genome Biol.">
        <title>Comparative genomics reveals high biological diversity and specific adaptations in the industrially and medically important fungal genus Aspergillus.</title>
        <authorList>
            <person name="de Vries R.P."/>
            <person name="Riley R."/>
            <person name="Wiebenga A."/>
            <person name="Aguilar-Osorio G."/>
            <person name="Amillis S."/>
            <person name="Uchima C.A."/>
            <person name="Anderluh G."/>
            <person name="Asadollahi M."/>
            <person name="Askin M."/>
            <person name="Barry K."/>
            <person name="Battaglia E."/>
            <person name="Bayram O."/>
            <person name="Benocci T."/>
            <person name="Braus-Stromeyer S.A."/>
            <person name="Caldana C."/>
            <person name="Canovas D."/>
            <person name="Cerqueira G.C."/>
            <person name="Chen F."/>
            <person name="Chen W."/>
            <person name="Choi C."/>
            <person name="Clum A."/>
            <person name="Dos Santos R.A."/>
            <person name="Damasio A.R."/>
            <person name="Diallinas G."/>
            <person name="Emri T."/>
            <person name="Fekete E."/>
            <person name="Flipphi M."/>
            <person name="Freyberg S."/>
            <person name="Gallo A."/>
            <person name="Gournas C."/>
            <person name="Habgood R."/>
            <person name="Hainaut M."/>
            <person name="Harispe M.L."/>
            <person name="Henrissat B."/>
            <person name="Hilden K.S."/>
            <person name="Hope R."/>
            <person name="Hossain A."/>
            <person name="Karabika E."/>
            <person name="Karaffa L."/>
            <person name="Karanyi Z."/>
            <person name="Krasevec N."/>
            <person name="Kuo A."/>
            <person name="Kusch H."/>
            <person name="LaButti K."/>
            <person name="Lagendijk E.L."/>
            <person name="Lapidus A."/>
            <person name="Levasseur A."/>
            <person name="Lindquist E."/>
            <person name="Lipzen A."/>
            <person name="Logrieco A.F."/>
            <person name="MacCabe A."/>
            <person name="Maekelae M.R."/>
            <person name="Malavazi I."/>
            <person name="Melin P."/>
            <person name="Meyer V."/>
            <person name="Mielnichuk N."/>
            <person name="Miskei M."/>
            <person name="Molnar A.P."/>
            <person name="Mule G."/>
            <person name="Ngan C.Y."/>
            <person name="Orejas M."/>
            <person name="Orosz E."/>
            <person name="Ouedraogo J.P."/>
            <person name="Overkamp K.M."/>
            <person name="Park H.-S."/>
            <person name="Perrone G."/>
            <person name="Piumi F."/>
            <person name="Punt P.J."/>
            <person name="Ram A.F."/>
            <person name="Ramon A."/>
            <person name="Rauscher S."/>
            <person name="Record E."/>
            <person name="Riano-Pachon D.M."/>
            <person name="Robert V."/>
            <person name="Roehrig J."/>
            <person name="Ruller R."/>
            <person name="Salamov A."/>
            <person name="Salih N.S."/>
            <person name="Samson R.A."/>
            <person name="Sandor E."/>
            <person name="Sanguinetti M."/>
            <person name="Schuetze T."/>
            <person name="Sepcic K."/>
            <person name="Shelest E."/>
            <person name="Sherlock G."/>
            <person name="Sophianopoulou V."/>
            <person name="Squina F.M."/>
            <person name="Sun H."/>
            <person name="Susca A."/>
            <person name="Todd R.B."/>
            <person name="Tsang A."/>
            <person name="Unkles S.E."/>
            <person name="van de Wiele N."/>
            <person name="van Rossen-Uffink D."/>
            <person name="Oliveira J.V."/>
            <person name="Vesth T.C."/>
            <person name="Visser J."/>
            <person name="Yu J.-H."/>
            <person name="Zhou M."/>
            <person name="Andersen M.R."/>
            <person name="Archer D.B."/>
            <person name="Baker S.E."/>
            <person name="Benoit I."/>
            <person name="Brakhage A.A."/>
            <person name="Braus G.H."/>
            <person name="Fischer R."/>
            <person name="Frisvad J.C."/>
            <person name="Goldman G.H."/>
            <person name="Houbraken J."/>
            <person name="Oakley B."/>
            <person name="Pocsi I."/>
            <person name="Scazzocchio C."/>
            <person name="Seiboth B."/>
            <person name="vanKuyk P.A."/>
            <person name="Wortman J."/>
            <person name="Dyer P.S."/>
            <person name="Grigoriev I.V."/>
        </authorList>
    </citation>
    <scope>NUCLEOTIDE SEQUENCE [LARGE SCALE GENOMIC DNA]</scope>
    <source>
        <strain evidence="4">ITEM 5010</strain>
    </source>
</reference>
<name>A0A1R3RIF0_ASPC5</name>
<evidence type="ECO:0000256" key="2">
    <source>
        <dbReference type="SAM" id="Phobius"/>
    </source>
</evidence>
<gene>
    <name evidence="3" type="ORF">ASPCADRAFT_171885</name>
</gene>
<organism evidence="3 4">
    <name type="scientific">Aspergillus carbonarius (strain ITEM 5010)</name>
    <dbReference type="NCBI Taxonomy" id="602072"/>
    <lineage>
        <taxon>Eukaryota</taxon>
        <taxon>Fungi</taxon>
        <taxon>Dikarya</taxon>
        <taxon>Ascomycota</taxon>
        <taxon>Pezizomycotina</taxon>
        <taxon>Eurotiomycetes</taxon>
        <taxon>Eurotiomycetidae</taxon>
        <taxon>Eurotiales</taxon>
        <taxon>Aspergillaceae</taxon>
        <taxon>Aspergillus</taxon>
        <taxon>Aspergillus subgen. Circumdati</taxon>
    </lineage>
</organism>
<dbReference type="OrthoDB" id="10039566at2759"/>
<keyword evidence="2" id="KW-1133">Transmembrane helix</keyword>
<dbReference type="AlphaFoldDB" id="A0A1R3RIF0"/>
<feature type="transmembrane region" description="Helical" evidence="2">
    <location>
        <begin position="64"/>
        <end position="88"/>
    </location>
</feature>
<evidence type="ECO:0000313" key="3">
    <source>
        <dbReference type="EMBL" id="OOF94251.1"/>
    </source>
</evidence>
<keyword evidence="2" id="KW-0812">Transmembrane</keyword>
<feature type="compositionally biased region" description="Acidic residues" evidence="1">
    <location>
        <begin position="385"/>
        <end position="401"/>
    </location>
</feature>
<dbReference type="GO" id="GO:0000329">
    <property type="term" value="C:fungal-type vacuole membrane"/>
    <property type="evidence" value="ECO:0007669"/>
    <property type="project" value="InterPro"/>
</dbReference>
<evidence type="ECO:0000313" key="4">
    <source>
        <dbReference type="Proteomes" id="UP000188318"/>
    </source>
</evidence>
<dbReference type="Proteomes" id="UP000188318">
    <property type="component" value="Unassembled WGS sequence"/>
</dbReference>
<dbReference type="EMBL" id="KV907502">
    <property type="protein sequence ID" value="OOF94251.1"/>
    <property type="molecule type" value="Genomic_DNA"/>
</dbReference>
<dbReference type="VEuPathDB" id="FungiDB:ASPCADRAFT_171885"/>
<feature type="region of interest" description="Disordered" evidence="1">
    <location>
        <begin position="376"/>
        <end position="411"/>
    </location>
</feature>
<proteinExistence type="predicted"/>
<dbReference type="Pfam" id="PF12505">
    <property type="entry name" value="DUF3712"/>
    <property type="match status" value="1"/>
</dbReference>
<keyword evidence="2" id="KW-0472">Membrane</keyword>
<sequence>MDEKTSYLSSKEAKYALGTHRGPLPTEGYDIEHVETANSISLEPVKRTRSQNLRRHWARFWCCYAFWGIIGLAIFLPIFFLVIIPAIAQRVVDGSTLLLVHADVLQPRPDSIMLSIKSALNLPINLPVRIDPITLSLFNRDLPGNNTWGKLYMDGTNIKGNSTLSVTNQYTPLNVYQWTQYVRGTVFDAHAPLSVKGSTTAYIGKLKSRVTLNKNIPQNTLNSFAGFSISSPKLLLPAESDGTNLIANATLPNPSVMTLEIGTTTLNLLSGNLILGNVTLDNLTLTPGNHSTPVRGIFDLGKLIENLGPILKDQSESLKSGYLSLTTVGTDVTYDGVQVPYYTEVMKNLTMTAKVPLGQLVMNTLRGILHPNGTNPFKGLNMTTDDGETFTVGEDEDEDDASGSGDGGLLGRRAVAMLGDEERRGEVVDVLRALYKRGKELKN</sequence>